<dbReference type="GO" id="GO:0005829">
    <property type="term" value="C:cytosol"/>
    <property type="evidence" value="ECO:0007669"/>
    <property type="project" value="TreeGrafter"/>
</dbReference>
<dbReference type="SUPFAM" id="SSF49493">
    <property type="entry name" value="HSP40/DnaJ peptide-binding domain"/>
    <property type="match status" value="2"/>
</dbReference>
<keyword evidence="4" id="KW-1185">Reference proteome</keyword>
<dbReference type="Pfam" id="PF01556">
    <property type="entry name" value="DnaJ_C"/>
    <property type="match status" value="1"/>
</dbReference>
<dbReference type="InterPro" id="IPR001623">
    <property type="entry name" value="DnaJ_domain"/>
</dbReference>
<dbReference type="FunFam" id="2.60.260.20:FF:000007">
    <property type="entry name" value="dnaJ homolog subfamily B member 5"/>
    <property type="match status" value="1"/>
</dbReference>
<accession>A0AAJ7X9V0</accession>
<protein>
    <submittedName>
        <fullName evidence="5">DnaJ homolog subfamily B member 4-like</fullName>
    </submittedName>
</protein>
<dbReference type="CDD" id="cd10747">
    <property type="entry name" value="DnaJ_C"/>
    <property type="match status" value="1"/>
</dbReference>
<dbReference type="GO" id="GO:0000122">
    <property type="term" value="P:negative regulation of transcription by RNA polymerase II"/>
    <property type="evidence" value="ECO:0007669"/>
    <property type="project" value="TreeGrafter"/>
</dbReference>
<dbReference type="FunFam" id="1.10.287.110:FF:000033">
    <property type="entry name" value="dnaJ homolog subfamily B member 13"/>
    <property type="match status" value="1"/>
</dbReference>
<keyword evidence="1" id="KW-0143">Chaperone</keyword>
<dbReference type="PROSITE" id="PS00636">
    <property type="entry name" value="DNAJ_1"/>
    <property type="match status" value="1"/>
</dbReference>
<evidence type="ECO:0000256" key="2">
    <source>
        <dbReference type="SAM" id="MobiDB-lite"/>
    </source>
</evidence>
<dbReference type="GO" id="GO:0051082">
    <property type="term" value="F:unfolded protein binding"/>
    <property type="evidence" value="ECO:0007669"/>
    <property type="project" value="InterPro"/>
</dbReference>
<dbReference type="AlphaFoldDB" id="A0AAJ7X9V0"/>
<feature type="region of interest" description="Disordered" evidence="2">
    <location>
        <begin position="71"/>
        <end position="91"/>
    </location>
</feature>
<name>A0AAJ7X9V0_PETMA</name>
<feature type="domain" description="J" evidence="3">
    <location>
        <begin position="4"/>
        <end position="68"/>
    </location>
</feature>
<dbReference type="GeneID" id="116951887"/>
<dbReference type="Pfam" id="PF00226">
    <property type="entry name" value="DnaJ"/>
    <property type="match status" value="1"/>
</dbReference>
<sequence length="361" mass="39165">MGKDYYRILGIARDASDDDIKKAYRKMALKWHPDKNKAPHAEERFKEVAEAYEVLSDPNKRDVFDRYGEEGLKGGGAGNARHPGNGPTMNENGGSFTYSFHGDPHATFRAFFGGADPFEMFFGSGRGGGGPGGLGGLGMNGGGGGEAMEIDSDDPFAAFGLGGGGGGGGGGPSHHRRRTQDPPVVHELQVSLEDIYRGCTKRMRISRRRLNPDGRSTRTEEKILTLEIKKGWKEGTKITFPREGDEGGRNIPADVVFVVKDKAHPLFRRDGSDIVYTASVSLREALCGCSVKVPTLDGRKLSLSMTEVVRPGLTRRVAGEGLPFPRAPSRRGDLVVDFSVRFPDRIPPASRDVLRQHLPAC</sequence>
<dbReference type="PANTHER" id="PTHR24078">
    <property type="entry name" value="DNAJ HOMOLOG SUBFAMILY C MEMBER"/>
    <property type="match status" value="1"/>
</dbReference>
<evidence type="ECO:0000313" key="4">
    <source>
        <dbReference type="Proteomes" id="UP001318040"/>
    </source>
</evidence>
<dbReference type="InterPro" id="IPR051339">
    <property type="entry name" value="DnaJ_subfamily_B"/>
</dbReference>
<evidence type="ECO:0000256" key="1">
    <source>
        <dbReference type="ARBA" id="ARBA00023186"/>
    </source>
</evidence>
<dbReference type="GO" id="GO:0051087">
    <property type="term" value="F:protein-folding chaperone binding"/>
    <property type="evidence" value="ECO:0007669"/>
    <property type="project" value="TreeGrafter"/>
</dbReference>
<gene>
    <name evidence="5" type="primary">LOC116951887</name>
</gene>
<dbReference type="InterPro" id="IPR008971">
    <property type="entry name" value="HSP40/DnaJ_pept-bd"/>
</dbReference>
<evidence type="ECO:0000259" key="3">
    <source>
        <dbReference type="PROSITE" id="PS50076"/>
    </source>
</evidence>
<dbReference type="Gene3D" id="1.10.287.110">
    <property type="entry name" value="DnaJ domain"/>
    <property type="match status" value="1"/>
</dbReference>
<dbReference type="FunFam" id="2.60.260.20:FF:000002">
    <property type="entry name" value="Dnaj homolog subfamily b member"/>
    <property type="match status" value="1"/>
</dbReference>
<dbReference type="SMART" id="SM00271">
    <property type="entry name" value="DnaJ"/>
    <property type="match status" value="1"/>
</dbReference>
<dbReference type="KEGG" id="pmrn:116951887"/>
<dbReference type="PROSITE" id="PS50076">
    <property type="entry name" value="DNAJ_2"/>
    <property type="match status" value="1"/>
</dbReference>
<evidence type="ECO:0000313" key="5">
    <source>
        <dbReference type="RefSeq" id="XP_032826596.1"/>
    </source>
</evidence>
<dbReference type="InterPro" id="IPR036869">
    <property type="entry name" value="J_dom_sf"/>
</dbReference>
<dbReference type="PANTHER" id="PTHR24078:SF288">
    <property type="entry name" value="DNAJ HOMOLOG SUBFAMILY B MEMBER 4"/>
    <property type="match status" value="1"/>
</dbReference>
<reference evidence="5" key="1">
    <citation type="submission" date="2025-08" db="UniProtKB">
        <authorList>
            <consortium name="RefSeq"/>
        </authorList>
    </citation>
    <scope>IDENTIFICATION</scope>
    <source>
        <tissue evidence="5">Sperm</tissue>
    </source>
</reference>
<proteinExistence type="predicted"/>
<dbReference type="PRINTS" id="PR00625">
    <property type="entry name" value="JDOMAIN"/>
</dbReference>
<organism evidence="4 5">
    <name type="scientific">Petromyzon marinus</name>
    <name type="common">Sea lamprey</name>
    <dbReference type="NCBI Taxonomy" id="7757"/>
    <lineage>
        <taxon>Eukaryota</taxon>
        <taxon>Metazoa</taxon>
        <taxon>Chordata</taxon>
        <taxon>Craniata</taxon>
        <taxon>Vertebrata</taxon>
        <taxon>Cyclostomata</taxon>
        <taxon>Hyperoartia</taxon>
        <taxon>Petromyzontiformes</taxon>
        <taxon>Petromyzontidae</taxon>
        <taxon>Petromyzon</taxon>
    </lineage>
</organism>
<dbReference type="RefSeq" id="XP_032826596.1">
    <property type="nucleotide sequence ID" value="XM_032970705.1"/>
</dbReference>
<dbReference type="Gene3D" id="2.60.260.20">
    <property type="entry name" value="Urease metallochaperone UreE, N-terminal domain"/>
    <property type="match status" value="2"/>
</dbReference>
<dbReference type="SUPFAM" id="SSF46565">
    <property type="entry name" value="Chaperone J-domain"/>
    <property type="match status" value="1"/>
</dbReference>
<dbReference type="InterPro" id="IPR002939">
    <property type="entry name" value="DnaJ_C"/>
</dbReference>
<dbReference type="CDD" id="cd06257">
    <property type="entry name" value="DnaJ"/>
    <property type="match status" value="1"/>
</dbReference>
<dbReference type="GO" id="GO:0006457">
    <property type="term" value="P:protein folding"/>
    <property type="evidence" value="ECO:0007669"/>
    <property type="project" value="InterPro"/>
</dbReference>
<dbReference type="InterPro" id="IPR018253">
    <property type="entry name" value="DnaJ_domain_CS"/>
</dbReference>
<dbReference type="Proteomes" id="UP001318040">
    <property type="component" value="Chromosome 44"/>
</dbReference>